<gene>
    <name evidence="1" type="ORF">FAB82_08830</name>
</gene>
<dbReference type="Proteomes" id="UP000308760">
    <property type="component" value="Unassembled WGS sequence"/>
</dbReference>
<dbReference type="RefSeq" id="WP_136534175.1">
    <property type="nucleotide sequence ID" value="NZ_STGY01000032.1"/>
</dbReference>
<dbReference type="AlphaFoldDB" id="A0A4S8QCJ2"/>
<dbReference type="OrthoDB" id="4540855at2"/>
<accession>A0A4S8QCJ2</accession>
<keyword evidence="2" id="KW-1185">Reference proteome</keyword>
<protein>
    <recommendedName>
        <fullName evidence="3">Nucleotidyltransferase domain-containing protein</fullName>
    </recommendedName>
</protein>
<dbReference type="SUPFAM" id="SSF81301">
    <property type="entry name" value="Nucleotidyltransferase"/>
    <property type="match status" value="1"/>
</dbReference>
<comment type="caution">
    <text evidence="1">The sequence shown here is derived from an EMBL/GenBank/DDBJ whole genome shotgun (WGS) entry which is preliminary data.</text>
</comment>
<organism evidence="1 2">
    <name type="scientific">Glycomyces buryatensis</name>
    <dbReference type="NCBI Taxonomy" id="2570927"/>
    <lineage>
        <taxon>Bacteria</taxon>
        <taxon>Bacillati</taxon>
        <taxon>Actinomycetota</taxon>
        <taxon>Actinomycetes</taxon>
        <taxon>Glycomycetales</taxon>
        <taxon>Glycomycetaceae</taxon>
        <taxon>Glycomyces</taxon>
    </lineage>
</organism>
<evidence type="ECO:0000313" key="2">
    <source>
        <dbReference type="Proteomes" id="UP000308760"/>
    </source>
</evidence>
<dbReference type="InterPro" id="IPR043519">
    <property type="entry name" value="NT_sf"/>
</dbReference>
<dbReference type="EMBL" id="STGY01000032">
    <property type="protein sequence ID" value="THV42020.1"/>
    <property type="molecule type" value="Genomic_DNA"/>
</dbReference>
<proteinExistence type="predicted"/>
<sequence length="119" mass="12674">MSDFSGLLSEAATLGRDIIGHRGYAIAYGSQTAGIGSPTSDLDLLYVLSGDITREAKQRLAMDVVDLHRRNGLRIDNEVAHEVKLTAARDEVAAAVMLTPFTGPDRVTIQIPAVKPTAA</sequence>
<reference evidence="1 2" key="2">
    <citation type="submission" date="2019-05" db="EMBL/GenBank/DDBJ databases">
        <title>Glycomyces buryatensis sp. nov.</title>
        <authorList>
            <person name="Nikitina E."/>
        </authorList>
    </citation>
    <scope>NUCLEOTIDE SEQUENCE [LARGE SCALE GENOMIC DNA]</scope>
    <source>
        <strain evidence="1 2">18</strain>
    </source>
</reference>
<name>A0A4S8QCJ2_9ACTN</name>
<reference evidence="2" key="1">
    <citation type="submission" date="2019-04" db="EMBL/GenBank/DDBJ databases">
        <title>Nocardioides xinjiangensis sp. nov.</title>
        <authorList>
            <person name="Liu S."/>
        </authorList>
    </citation>
    <scope>NUCLEOTIDE SEQUENCE [LARGE SCALE GENOMIC DNA]</scope>
    <source>
        <strain evidence="2">18</strain>
    </source>
</reference>
<evidence type="ECO:0008006" key="3">
    <source>
        <dbReference type="Google" id="ProtNLM"/>
    </source>
</evidence>
<evidence type="ECO:0000313" key="1">
    <source>
        <dbReference type="EMBL" id="THV42020.1"/>
    </source>
</evidence>